<dbReference type="GO" id="GO:0000329">
    <property type="term" value="C:fungal-type vacuole membrane"/>
    <property type="evidence" value="ECO:0007669"/>
    <property type="project" value="TreeGrafter"/>
</dbReference>
<feature type="region of interest" description="Disordered" evidence="5">
    <location>
        <begin position="431"/>
        <end position="459"/>
    </location>
</feature>
<evidence type="ECO:0000313" key="7">
    <source>
        <dbReference type="EMBL" id="CAH7687423.1"/>
    </source>
</evidence>
<evidence type="ECO:0000256" key="5">
    <source>
        <dbReference type="SAM" id="MobiDB-lite"/>
    </source>
</evidence>
<evidence type="ECO:0000259" key="6">
    <source>
        <dbReference type="PROSITE" id="PS50219"/>
    </source>
</evidence>
<dbReference type="Pfam" id="PF10367">
    <property type="entry name" value="zf-Vps39_C"/>
    <property type="match status" value="1"/>
</dbReference>
<comment type="caution">
    <text evidence="7">The sequence shown here is derived from an EMBL/GenBank/DDBJ whole genome shotgun (WGS) entry which is preliminary data.</text>
</comment>
<sequence length="1205" mass="134566">MHEAFGIETVVDGLKSHAPTSLFVQSDQLLMGCDDGSLQIYSIISNDRRLTEEDEEGADDDENHRSDESSLSRAQGDRNNVGIGKPRLELLKSYKNFSSRPGHPSNSAPPSIEALGVIKETNSVIVLSGGDITFHDLNSLDLQSSCEKWTKLQASSMCLETAVLWQNQQVSADDNSQKTPEIAPNQSLGIPVLITLLAVPCKRRLVLFAWRDGEWLTPKEVSLPHQVRSLTFATPLKLFLGYSTGDYSTLKINIPSDRNGAINHEISEAFQSPITPLVGKFGDISQLSGSINSALPSSALVPSSKLSGFSGLGFKTSGLAALGLASSSKVARNPVVKVGPPTYEVLGIKEHLATFMNYDGKLSRPQSPSSITSNVPSSILYSASPVETFIKHPYVLSVLPSTVSSASILSVHSVPTLSHIQNLEFPSSVFKPQSEVTPNSSPSKRTPDPSNHRAPGRRLLTTSSHSSRFTFLVATEWCMKEKAMIHHIECLMMRPWAKQLEQLIDAGEYEDSLGLIENLDELSLPKKTALTRRLQALCAVLKFSKHAHNQAMDCFISLSINPAKVIALYPRQISGKLARRREEWEHIFGGRTAESYFNKNSSTNASSLTGLNDRSSQPSSEHGSVCRLSSSAQHGKRMSTSPLPNDDDRGSIKSFRSPQPSSLKAKSSQSSIQNIVTDATSQDTNFKPSVDVLIRYLTDRRQNVNKKFARLGEMGHLLPNLSSTGGNPSIEQLKKTKLLSPLELFQFEDLPITEITDLDHLVQIAKIIDTSLFKCYLAIKPTMLGPLCRLPNWCESDEVETLLTEAKRHRELLDLYHGKGQHDRALKLLKKMGESEEDLELKIDPTIRYLQKLGSDYLSLIFEASKWIFSTSSDSLPMTRVALEIFTADLSTVESLPRSEVVEFLERQSLIACLLYLEHLIHGLNDRTPTFHEKLIHVYIIEFKRLRSKGDLDDARETYEKLLNHLYSPYYSPNWVLGRLPADDMYEARALTLGRMGQHDAALSIYVYRLSNIRKAEDYCKRVYSSVPEMGGRIFLSLLKVYLRPNTNLMTGSTSNNRPKEYLDRHGVVEEEGFETLNSKELLDSALKLISDHGNKIEQISEVLELLPSLISLEKLKTFIMKSFRSLKQNRRETIVLRECYRSRLDDLDLGLRCLEDRRVKIEDKRLCVGCGKRLGNSAIAVHPPYGEVTHYQCRGKLSNSERRL</sequence>
<feature type="region of interest" description="Disordered" evidence="5">
    <location>
        <begin position="604"/>
        <end position="670"/>
    </location>
</feature>
<feature type="compositionally biased region" description="Polar residues" evidence="5">
    <location>
        <begin position="431"/>
        <end position="444"/>
    </location>
</feature>
<dbReference type="GO" id="GO:0006886">
    <property type="term" value="P:intracellular protein transport"/>
    <property type="evidence" value="ECO:0007669"/>
    <property type="project" value="UniProtKB-UniRule"/>
</dbReference>
<accession>A0AAV0BLB3</accession>
<dbReference type="PROSITE" id="PS50219">
    <property type="entry name" value="CNH"/>
    <property type="match status" value="1"/>
</dbReference>
<dbReference type="InterPro" id="IPR001180">
    <property type="entry name" value="CNH_dom"/>
</dbReference>
<dbReference type="InterPro" id="IPR000547">
    <property type="entry name" value="Clathrin_H-chain/VPS_repeat"/>
</dbReference>
<feature type="compositionally biased region" description="Low complexity" evidence="5">
    <location>
        <begin position="657"/>
        <end position="670"/>
    </location>
</feature>
<keyword evidence="2" id="KW-0472">Membrane</keyword>
<dbReference type="EMBL" id="CALTRL010005870">
    <property type="protein sequence ID" value="CAH7687423.1"/>
    <property type="molecule type" value="Genomic_DNA"/>
</dbReference>
<dbReference type="PROSITE" id="PS50236">
    <property type="entry name" value="CHCR"/>
    <property type="match status" value="1"/>
</dbReference>
<feature type="compositionally biased region" description="Acidic residues" evidence="5">
    <location>
        <begin position="52"/>
        <end position="61"/>
    </location>
</feature>
<dbReference type="AlphaFoldDB" id="A0AAV0BLB3"/>
<protein>
    <recommendedName>
        <fullName evidence="6">CNH domain-containing protein</fullName>
    </recommendedName>
</protein>
<feature type="compositionally biased region" description="Polar residues" evidence="5">
    <location>
        <begin position="604"/>
        <end position="643"/>
    </location>
</feature>
<evidence type="ECO:0000313" key="8">
    <source>
        <dbReference type="Proteomes" id="UP001153365"/>
    </source>
</evidence>
<dbReference type="Pfam" id="PF10366">
    <property type="entry name" value="Vps39_1"/>
    <property type="match status" value="1"/>
</dbReference>
<comment type="similarity">
    <text evidence="3">Belongs to the VAM6/VPS39 family.</text>
</comment>
<evidence type="ECO:0000256" key="1">
    <source>
        <dbReference type="ARBA" id="ARBA00004184"/>
    </source>
</evidence>
<proteinExistence type="inferred from homology"/>
<gene>
    <name evidence="7" type="ORF">PPACK8108_LOCUS22198</name>
</gene>
<reference evidence="7" key="1">
    <citation type="submission" date="2022-06" db="EMBL/GenBank/DDBJ databases">
        <authorList>
            <consortium name="SYNGENTA / RWTH Aachen University"/>
        </authorList>
    </citation>
    <scope>NUCLEOTIDE SEQUENCE</scope>
</reference>
<dbReference type="GO" id="GO:0012505">
    <property type="term" value="C:endomembrane system"/>
    <property type="evidence" value="ECO:0007669"/>
    <property type="project" value="UniProtKB-SubCell"/>
</dbReference>
<keyword evidence="8" id="KW-1185">Reference proteome</keyword>
<dbReference type="PANTHER" id="PTHR12894">
    <property type="entry name" value="CNH DOMAIN CONTAINING"/>
    <property type="match status" value="1"/>
</dbReference>
<organism evidence="7 8">
    <name type="scientific">Phakopsora pachyrhizi</name>
    <name type="common">Asian soybean rust disease fungus</name>
    <dbReference type="NCBI Taxonomy" id="170000"/>
    <lineage>
        <taxon>Eukaryota</taxon>
        <taxon>Fungi</taxon>
        <taxon>Dikarya</taxon>
        <taxon>Basidiomycota</taxon>
        <taxon>Pucciniomycotina</taxon>
        <taxon>Pucciniomycetes</taxon>
        <taxon>Pucciniales</taxon>
        <taxon>Phakopsoraceae</taxon>
        <taxon>Phakopsora</taxon>
    </lineage>
</organism>
<dbReference type="InterPro" id="IPR019453">
    <property type="entry name" value="VPS39/TGFA1_Znf"/>
</dbReference>
<dbReference type="GO" id="GO:0034058">
    <property type="term" value="P:endosomal vesicle fusion"/>
    <property type="evidence" value="ECO:0007669"/>
    <property type="project" value="TreeGrafter"/>
</dbReference>
<evidence type="ECO:0000256" key="2">
    <source>
        <dbReference type="ARBA" id="ARBA00023136"/>
    </source>
</evidence>
<feature type="domain" description="CNH" evidence="6">
    <location>
        <begin position="15"/>
        <end position="438"/>
    </location>
</feature>
<dbReference type="PANTHER" id="PTHR12894:SF49">
    <property type="entry name" value="VAM6_VPS39-LIKE PROTEIN"/>
    <property type="match status" value="1"/>
</dbReference>
<feature type="repeat" description="CHCR" evidence="4">
    <location>
        <begin position="889"/>
        <end position="1047"/>
    </location>
</feature>
<dbReference type="InterPro" id="IPR019452">
    <property type="entry name" value="VPS39/TGF_beta_rcpt-assoc_1"/>
</dbReference>
<dbReference type="GO" id="GO:0006914">
    <property type="term" value="P:autophagy"/>
    <property type="evidence" value="ECO:0007669"/>
    <property type="project" value="TreeGrafter"/>
</dbReference>
<dbReference type="InterPro" id="IPR032914">
    <property type="entry name" value="Vam6/VPS39/TRAP1"/>
</dbReference>
<dbReference type="Proteomes" id="UP001153365">
    <property type="component" value="Unassembled WGS sequence"/>
</dbReference>
<evidence type="ECO:0000256" key="4">
    <source>
        <dbReference type="PROSITE-ProRule" id="PRU01006"/>
    </source>
</evidence>
<name>A0AAV0BLB3_PHAPC</name>
<evidence type="ECO:0000256" key="3">
    <source>
        <dbReference type="ARBA" id="ARBA00038201"/>
    </source>
</evidence>
<feature type="region of interest" description="Disordered" evidence="5">
    <location>
        <begin position="49"/>
        <end position="83"/>
    </location>
</feature>
<comment type="subcellular location">
    <subcellularLocation>
        <location evidence="1">Endomembrane system</location>
        <topology evidence="1">Peripheral membrane protein</topology>
    </subcellularLocation>
</comment>